<dbReference type="NCBIfam" id="TIGR00950">
    <property type="entry name" value="2A78"/>
    <property type="match status" value="1"/>
</dbReference>
<keyword evidence="5 9" id="KW-0812">Transmembrane</keyword>
<organism evidence="11 12">
    <name type="scientific">Bacillus spizizenii (strain DSM 15029 / JCM 12233 / NBRC 101239 / NRRL B-23049 / TU-B-10)</name>
    <name type="common">Bacillus subtilis subsp. spizizenii</name>
    <dbReference type="NCBI Taxonomy" id="1052585"/>
    <lineage>
        <taxon>Bacteria</taxon>
        <taxon>Bacillati</taxon>
        <taxon>Bacillota</taxon>
        <taxon>Bacilli</taxon>
        <taxon>Bacillales</taxon>
        <taxon>Bacillaceae</taxon>
        <taxon>Bacillus</taxon>
    </lineage>
</organism>
<evidence type="ECO:0000256" key="3">
    <source>
        <dbReference type="ARBA" id="ARBA00022448"/>
    </source>
</evidence>
<dbReference type="SUPFAM" id="SSF103481">
    <property type="entry name" value="Multidrug resistance efflux transporter EmrE"/>
    <property type="match status" value="2"/>
</dbReference>
<evidence type="ECO:0000256" key="8">
    <source>
        <dbReference type="ARBA" id="ARBA00023136"/>
    </source>
</evidence>
<dbReference type="PANTHER" id="PTHR32322">
    <property type="entry name" value="INNER MEMBRANE TRANSPORTER"/>
    <property type="match status" value="1"/>
</dbReference>
<name>G4NXL4_BACS4</name>
<comment type="subcellular location">
    <subcellularLocation>
        <location evidence="1">Cell membrane</location>
        <topology evidence="1">Multi-pass membrane protein</topology>
    </subcellularLocation>
</comment>
<keyword evidence="8 9" id="KW-0472">Membrane</keyword>
<dbReference type="GO" id="GO:0005886">
    <property type="term" value="C:plasma membrane"/>
    <property type="evidence" value="ECO:0007669"/>
    <property type="project" value="UniProtKB-SubCell"/>
</dbReference>
<accession>G4NXL4</accession>
<evidence type="ECO:0000256" key="7">
    <source>
        <dbReference type="ARBA" id="ARBA00022989"/>
    </source>
</evidence>
<dbReference type="KEGG" id="bst:GYO_4149"/>
<keyword evidence="6" id="KW-0677">Repeat</keyword>
<sequence>MQRYLGERSSHASCIGRHAIFISSGILSSTILFSDKSFLHSDNPDKKKNDKMTSASIYKGERQMKGNFYSLFVLIAAFFWGTTGTVQAMAPESSTPLAFGAFRLLIGGSAMLLAVWISRELHVKNWSWPLVLSAAVCMACYQPLFFTAVKETGIAVGTVIAIGSAPIIAGSMEWAVLKKRPRNSWWIATVLALAGCWLLFSDGSNVRIDVAGVLMALGAGASFAGYTLISKAMMKTQPPRATSAVVFMISAILLTPLLWQSDISWILTPRGLGTSLYIGLIATCAAYFLFAKGLTGVPASAAVTLSLAEPLTASLLGVFFIGEMLSLSSWLGIALMMLGLLVISAAPRKQKTAGAAHMS</sequence>
<feature type="transmembrane region" description="Helical" evidence="9">
    <location>
        <begin position="68"/>
        <end position="90"/>
    </location>
</feature>
<evidence type="ECO:0000256" key="6">
    <source>
        <dbReference type="ARBA" id="ARBA00022737"/>
    </source>
</evidence>
<evidence type="ECO:0000256" key="9">
    <source>
        <dbReference type="SAM" id="Phobius"/>
    </source>
</evidence>
<feature type="transmembrane region" description="Helical" evidence="9">
    <location>
        <begin position="271"/>
        <end position="290"/>
    </location>
</feature>
<protein>
    <submittedName>
        <fullName evidence="11">Transport protein YwfM</fullName>
    </submittedName>
</protein>
<feature type="transmembrane region" description="Helical" evidence="9">
    <location>
        <begin position="154"/>
        <end position="177"/>
    </location>
</feature>
<gene>
    <name evidence="11" type="primary">yedA</name>
    <name evidence="11" type="ordered locus">GYO_4149</name>
</gene>
<dbReference type="EMBL" id="CP002905">
    <property type="protein sequence ID" value="AEP88718.1"/>
    <property type="molecule type" value="Genomic_DNA"/>
</dbReference>
<dbReference type="PANTHER" id="PTHR32322:SF2">
    <property type="entry name" value="EAMA DOMAIN-CONTAINING PROTEIN"/>
    <property type="match status" value="1"/>
</dbReference>
<proteinExistence type="inferred from homology"/>
<keyword evidence="4" id="KW-1003">Cell membrane</keyword>
<feature type="transmembrane region" description="Helical" evidence="9">
    <location>
        <begin position="206"/>
        <end position="229"/>
    </location>
</feature>
<keyword evidence="7 9" id="KW-1133">Transmembrane helix</keyword>
<feature type="domain" description="EamA" evidence="10">
    <location>
        <begin position="211"/>
        <end position="344"/>
    </location>
</feature>
<comment type="similarity">
    <text evidence="2">Belongs to the EamA transporter family.</text>
</comment>
<reference evidence="11 12" key="1">
    <citation type="journal article" date="2012" name="J. Bacteriol.">
        <title>Whole-genome sequences of Bacillus subtilis and close relatives.</title>
        <authorList>
            <person name="Earl A.M."/>
            <person name="Eppinger M."/>
            <person name="Fricke W.F."/>
            <person name="Rosovitz M.J."/>
            <person name="Rasko D.A."/>
            <person name="Daugherty S."/>
            <person name="Losick R."/>
            <person name="Kolter R."/>
            <person name="Ravel J."/>
        </authorList>
    </citation>
    <scope>NUCLEOTIDE SEQUENCE [LARGE SCALE GENOMIC DNA]</scope>
    <source>
        <strain evidence="12">DSM 15029 / JCM 12233 / NBRC 101239 / NRRL B-23049 / TU-B-10</strain>
    </source>
</reference>
<dbReference type="AlphaFoldDB" id="G4NXL4"/>
<feature type="transmembrane region" description="Helical" evidence="9">
    <location>
        <begin position="96"/>
        <end position="116"/>
    </location>
</feature>
<feature type="transmembrane region" description="Helical" evidence="9">
    <location>
        <begin position="241"/>
        <end position="259"/>
    </location>
</feature>
<evidence type="ECO:0000313" key="12">
    <source>
        <dbReference type="Proteomes" id="UP000002651"/>
    </source>
</evidence>
<feature type="transmembrane region" description="Helical" evidence="9">
    <location>
        <begin position="302"/>
        <end position="321"/>
    </location>
</feature>
<evidence type="ECO:0000259" key="10">
    <source>
        <dbReference type="Pfam" id="PF00892"/>
    </source>
</evidence>
<dbReference type="Pfam" id="PF00892">
    <property type="entry name" value="EamA"/>
    <property type="match status" value="2"/>
</dbReference>
<evidence type="ECO:0000256" key="4">
    <source>
        <dbReference type="ARBA" id="ARBA00022475"/>
    </source>
</evidence>
<dbReference type="HOGENOM" id="CLU_033863_9_2_9"/>
<dbReference type="InterPro" id="IPR004779">
    <property type="entry name" value="CO/AA/NH_transpt"/>
</dbReference>
<keyword evidence="12" id="KW-1185">Reference proteome</keyword>
<dbReference type="InterPro" id="IPR050638">
    <property type="entry name" value="AA-Vitamin_Transporters"/>
</dbReference>
<evidence type="ECO:0000256" key="2">
    <source>
        <dbReference type="ARBA" id="ARBA00007362"/>
    </source>
</evidence>
<feature type="transmembrane region" description="Helical" evidence="9">
    <location>
        <begin position="327"/>
        <end position="346"/>
    </location>
</feature>
<evidence type="ECO:0000256" key="1">
    <source>
        <dbReference type="ARBA" id="ARBA00004651"/>
    </source>
</evidence>
<dbReference type="Proteomes" id="UP000002651">
    <property type="component" value="Chromosome"/>
</dbReference>
<dbReference type="InterPro" id="IPR037185">
    <property type="entry name" value="EmrE-like"/>
</dbReference>
<dbReference type="STRING" id="1052585.GYO_4149"/>
<dbReference type="InterPro" id="IPR000620">
    <property type="entry name" value="EamA_dom"/>
</dbReference>
<feature type="transmembrane region" description="Helical" evidence="9">
    <location>
        <begin position="128"/>
        <end position="148"/>
    </location>
</feature>
<feature type="domain" description="EamA" evidence="10">
    <location>
        <begin position="70"/>
        <end position="200"/>
    </location>
</feature>
<keyword evidence="3" id="KW-0813">Transport</keyword>
<evidence type="ECO:0000256" key="5">
    <source>
        <dbReference type="ARBA" id="ARBA00022692"/>
    </source>
</evidence>
<evidence type="ECO:0000313" key="11">
    <source>
        <dbReference type="EMBL" id="AEP88718.1"/>
    </source>
</evidence>
<feature type="transmembrane region" description="Helical" evidence="9">
    <location>
        <begin position="184"/>
        <end position="200"/>
    </location>
</feature>